<dbReference type="SUPFAM" id="SSF143011">
    <property type="entry name" value="RelE-like"/>
    <property type="match status" value="1"/>
</dbReference>
<protein>
    <submittedName>
        <fullName evidence="3">Toxin-antitoxin system, toxin component, RelE/ParE-like</fullName>
    </submittedName>
</protein>
<gene>
    <name evidence="3" type="ORF">dnm_039250</name>
</gene>
<dbReference type="NCBIfam" id="TIGR02385">
    <property type="entry name" value="RelE_StbE"/>
    <property type="match status" value="1"/>
</dbReference>
<sequence>MVRVVWTDQAYEDLESVFRYIRRDSKRYAKLFVEKILKSVKRLEYMPESGRIVPESDKRHIRELIVGRYRIIYRIAENQVDILTIRHGARLFTLSDIIDID</sequence>
<dbReference type="InterPro" id="IPR051803">
    <property type="entry name" value="TA_system_RelE-like_toxin"/>
</dbReference>
<name>A0A975GNK7_9BACT</name>
<organism evidence="3 4">
    <name type="scientific">Desulfonema magnum</name>
    <dbReference type="NCBI Taxonomy" id="45655"/>
    <lineage>
        <taxon>Bacteria</taxon>
        <taxon>Pseudomonadati</taxon>
        <taxon>Thermodesulfobacteriota</taxon>
        <taxon>Desulfobacteria</taxon>
        <taxon>Desulfobacterales</taxon>
        <taxon>Desulfococcaceae</taxon>
        <taxon>Desulfonema</taxon>
    </lineage>
</organism>
<dbReference type="AlphaFoldDB" id="A0A975GNK7"/>
<dbReference type="InterPro" id="IPR007712">
    <property type="entry name" value="RelE/ParE_toxin"/>
</dbReference>
<proteinExistence type="inferred from homology"/>
<dbReference type="Proteomes" id="UP000663722">
    <property type="component" value="Chromosome"/>
</dbReference>
<dbReference type="KEGG" id="dmm:dnm_039250"/>
<accession>A0A975GNK7</accession>
<comment type="similarity">
    <text evidence="1">Belongs to the RelE toxin family.</text>
</comment>
<dbReference type="EMBL" id="CP061800">
    <property type="protein sequence ID" value="QTA87885.1"/>
    <property type="molecule type" value="Genomic_DNA"/>
</dbReference>
<keyword evidence="4" id="KW-1185">Reference proteome</keyword>
<dbReference type="PANTHER" id="PTHR33755:SF5">
    <property type="entry name" value="TYPE II TOXIN-ANTITOXIN SYSTEM RELE_PARE FAMILY TOXIN"/>
    <property type="match status" value="1"/>
</dbReference>
<reference evidence="3" key="1">
    <citation type="journal article" date="2021" name="Microb. Physiol.">
        <title>Proteogenomic Insights into the Physiology of Marine, Sulfate-Reducing, Filamentous Desulfonema limicola and Desulfonema magnum.</title>
        <authorList>
            <person name="Schnaars V."/>
            <person name="Wohlbrand L."/>
            <person name="Scheve S."/>
            <person name="Hinrichs C."/>
            <person name="Reinhardt R."/>
            <person name="Rabus R."/>
        </authorList>
    </citation>
    <scope>NUCLEOTIDE SEQUENCE</scope>
    <source>
        <strain evidence="3">4be13</strain>
    </source>
</reference>
<dbReference type="Gene3D" id="3.30.2310.20">
    <property type="entry name" value="RelE-like"/>
    <property type="match status" value="1"/>
</dbReference>
<evidence type="ECO:0000256" key="2">
    <source>
        <dbReference type="ARBA" id="ARBA00022649"/>
    </source>
</evidence>
<dbReference type="InterPro" id="IPR035093">
    <property type="entry name" value="RelE/ParE_toxin_dom_sf"/>
</dbReference>
<evidence type="ECO:0000256" key="1">
    <source>
        <dbReference type="ARBA" id="ARBA00006226"/>
    </source>
</evidence>
<dbReference type="Pfam" id="PF05016">
    <property type="entry name" value="ParE_toxin"/>
    <property type="match status" value="1"/>
</dbReference>
<keyword evidence="2" id="KW-1277">Toxin-antitoxin system</keyword>
<dbReference type="RefSeq" id="WP_207682894.1">
    <property type="nucleotide sequence ID" value="NZ_CP061800.1"/>
</dbReference>
<evidence type="ECO:0000313" key="4">
    <source>
        <dbReference type="Proteomes" id="UP000663722"/>
    </source>
</evidence>
<dbReference type="PANTHER" id="PTHR33755">
    <property type="entry name" value="TOXIN PARE1-RELATED"/>
    <property type="match status" value="1"/>
</dbReference>
<evidence type="ECO:0000313" key="3">
    <source>
        <dbReference type="EMBL" id="QTA87885.1"/>
    </source>
</evidence>